<evidence type="ECO:0000256" key="5">
    <source>
        <dbReference type="ARBA" id="ARBA00023157"/>
    </source>
</evidence>
<dbReference type="InterPro" id="IPR005805">
    <property type="entry name" value="Rieske_Fe-S_prot_C"/>
</dbReference>
<keyword evidence="7" id="KW-0812">Transmembrane</keyword>
<dbReference type="InterPro" id="IPR006311">
    <property type="entry name" value="TAT_signal"/>
</dbReference>
<evidence type="ECO:0000256" key="1">
    <source>
        <dbReference type="ARBA" id="ARBA00022714"/>
    </source>
</evidence>
<keyword evidence="7" id="KW-1133">Transmembrane helix</keyword>
<evidence type="ECO:0000313" key="9">
    <source>
        <dbReference type="EMBL" id="PZW30591.1"/>
    </source>
</evidence>
<dbReference type="SUPFAM" id="SSF50022">
    <property type="entry name" value="ISP domain"/>
    <property type="match status" value="1"/>
</dbReference>
<feature type="transmembrane region" description="Helical" evidence="7">
    <location>
        <begin position="44"/>
        <end position="63"/>
    </location>
</feature>
<evidence type="ECO:0000259" key="8">
    <source>
        <dbReference type="PROSITE" id="PS51296"/>
    </source>
</evidence>
<keyword evidence="2" id="KW-0479">Metal-binding</keyword>
<dbReference type="RefSeq" id="WP_111322434.1">
    <property type="nucleotide sequence ID" value="NZ_BIFX01000001.1"/>
</dbReference>
<dbReference type="PROSITE" id="PS51296">
    <property type="entry name" value="RIESKE"/>
    <property type="match status" value="1"/>
</dbReference>
<dbReference type="GO" id="GO:0004497">
    <property type="term" value="F:monooxygenase activity"/>
    <property type="evidence" value="ECO:0007669"/>
    <property type="project" value="UniProtKB-ARBA"/>
</dbReference>
<dbReference type="Proteomes" id="UP000248806">
    <property type="component" value="Unassembled WGS sequence"/>
</dbReference>
<feature type="domain" description="Rieske" evidence="8">
    <location>
        <begin position="105"/>
        <end position="202"/>
    </location>
</feature>
<evidence type="ECO:0000256" key="7">
    <source>
        <dbReference type="SAM" id="Phobius"/>
    </source>
</evidence>
<keyword evidence="3" id="KW-0408">Iron</keyword>
<dbReference type="PROSITE" id="PS51318">
    <property type="entry name" value="TAT"/>
    <property type="match status" value="1"/>
</dbReference>
<comment type="cofactor">
    <cofactor evidence="6">
        <name>[2Fe-2S] cluster</name>
        <dbReference type="ChEBI" id="CHEBI:190135"/>
    </cofactor>
</comment>
<evidence type="ECO:0000256" key="6">
    <source>
        <dbReference type="ARBA" id="ARBA00034078"/>
    </source>
</evidence>
<dbReference type="InterPro" id="IPR017941">
    <property type="entry name" value="Rieske_2Fe-2S"/>
</dbReference>
<evidence type="ECO:0000256" key="4">
    <source>
        <dbReference type="ARBA" id="ARBA00023014"/>
    </source>
</evidence>
<reference evidence="9 10" key="1">
    <citation type="submission" date="2018-06" db="EMBL/GenBank/DDBJ databases">
        <title>Genomic Encyclopedia of Archaeal and Bacterial Type Strains, Phase II (KMG-II): from individual species to whole genera.</title>
        <authorList>
            <person name="Goeker M."/>
        </authorList>
    </citation>
    <scope>NUCLEOTIDE SEQUENCE [LARGE SCALE GENOMIC DNA]</scope>
    <source>
        <strain evidence="9 10">ATCC BAA-1881</strain>
    </source>
</reference>
<name>A0A326UBB8_THEHA</name>
<dbReference type="PRINTS" id="PR00162">
    <property type="entry name" value="RIESKE"/>
</dbReference>
<protein>
    <submittedName>
        <fullName evidence="9">Cytochrome b6-f complex iron-sulfur subunit</fullName>
    </submittedName>
</protein>
<dbReference type="InterPro" id="IPR036922">
    <property type="entry name" value="Rieske_2Fe-2S_sf"/>
</dbReference>
<dbReference type="PANTHER" id="PTHR10134">
    <property type="entry name" value="CYTOCHROME B-C1 COMPLEX SUBUNIT RIESKE, MITOCHONDRIAL"/>
    <property type="match status" value="1"/>
</dbReference>
<keyword evidence="10" id="KW-1185">Reference proteome</keyword>
<evidence type="ECO:0000256" key="2">
    <source>
        <dbReference type="ARBA" id="ARBA00022723"/>
    </source>
</evidence>
<dbReference type="Pfam" id="PF00355">
    <property type="entry name" value="Rieske"/>
    <property type="match status" value="1"/>
</dbReference>
<dbReference type="InterPro" id="IPR014349">
    <property type="entry name" value="Rieske_Fe-S_prot"/>
</dbReference>
<dbReference type="GO" id="GO:0016020">
    <property type="term" value="C:membrane"/>
    <property type="evidence" value="ECO:0007669"/>
    <property type="project" value="InterPro"/>
</dbReference>
<gene>
    <name evidence="9" type="ORF">EI42_02563</name>
</gene>
<evidence type="ECO:0000313" key="10">
    <source>
        <dbReference type="Proteomes" id="UP000248806"/>
    </source>
</evidence>
<sequence length="230" mass="25344">MSSDIDRPPITPQQYEILHGGGAEAAEIARQRLSRRRFLRRSMLAVWGISAASAVAGALYMLYPTLGGQFGSEQTVGKLADFPAAKPEQMELNVKGIFYIPAARTYLVHLDKDTEYLQKGEKLKNLFNLQNIVPASDGSHWIALYQRCVHLGCTVPFRNDCVSFKCPCHGSHYNVDGEFLDGPAPRSLDRFALSLKGEEIVVNTGVINANVQHPDEGTRIIAKPNKDCSA</sequence>
<accession>A0A326UBB8</accession>
<comment type="caution">
    <text evidence="9">The sequence shown here is derived from an EMBL/GenBank/DDBJ whole genome shotgun (WGS) entry which is preliminary data.</text>
</comment>
<dbReference type="GO" id="GO:0051537">
    <property type="term" value="F:2 iron, 2 sulfur cluster binding"/>
    <property type="evidence" value="ECO:0007669"/>
    <property type="project" value="UniProtKB-KW"/>
</dbReference>
<proteinExistence type="predicted"/>
<evidence type="ECO:0000256" key="3">
    <source>
        <dbReference type="ARBA" id="ARBA00023004"/>
    </source>
</evidence>
<dbReference type="GO" id="GO:0016705">
    <property type="term" value="F:oxidoreductase activity, acting on paired donors, with incorporation or reduction of molecular oxygen"/>
    <property type="evidence" value="ECO:0007669"/>
    <property type="project" value="UniProtKB-ARBA"/>
</dbReference>
<keyword evidence="5" id="KW-1015">Disulfide bond</keyword>
<dbReference type="GO" id="GO:0046872">
    <property type="term" value="F:metal ion binding"/>
    <property type="evidence" value="ECO:0007669"/>
    <property type="project" value="UniProtKB-KW"/>
</dbReference>
<dbReference type="OrthoDB" id="9767869at2"/>
<dbReference type="Gene3D" id="2.102.10.10">
    <property type="entry name" value="Rieske [2Fe-2S] iron-sulphur domain"/>
    <property type="match status" value="1"/>
</dbReference>
<organism evidence="9 10">
    <name type="scientific">Thermosporothrix hazakensis</name>
    <dbReference type="NCBI Taxonomy" id="644383"/>
    <lineage>
        <taxon>Bacteria</taxon>
        <taxon>Bacillati</taxon>
        <taxon>Chloroflexota</taxon>
        <taxon>Ktedonobacteria</taxon>
        <taxon>Ktedonobacterales</taxon>
        <taxon>Thermosporotrichaceae</taxon>
        <taxon>Thermosporothrix</taxon>
    </lineage>
</organism>
<keyword evidence="1" id="KW-0001">2Fe-2S</keyword>
<keyword evidence="7" id="KW-0472">Membrane</keyword>
<dbReference type="AlphaFoldDB" id="A0A326UBB8"/>
<dbReference type="EMBL" id="QKUF01000007">
    <property type="protein sequence ID" value="PZW30591.1"/>
    <property type="molecule type" value="Genomic_DNA"/>
</dbReference>
<keyword evidence="4" id="KW-0411">Iron-sulfur</keyword>